<keyword evidence="6 10" id="KW-0256">Endoplasmic reticulum</keyword>
<comment type="similarity">
    <text evidence="3 10">Belongs to the PIGX family.</text>
</comment>
<accession>A0AA39CAG4</accession>
<dbReference type="InterPro" id="IPR013233">
    <property type="entry name" value="PIG-X/PBN1"/>
</dbReference>
<feature type="signal peptide" evidence="10">
    <location>
        <begin position="1"/>
        <end position="27"/>
    </location>
</feature>
<evidence type="ECO:0000256" key="9">
    <source>
        <dbReference type="ARBA" id="ARBA00023180"/>
    </source>
</evidence>
<proteinExistence type="inferred from homology"/>
<dbReference type="Proteomes" id="UP001168990">
    <property type="component" value="Unassembled WGS sequence"/>
</dbReference>
<feature type="transmembrane region" description="Helical" evidence="10">
    <location>
        <begin position="206"/>
        <end position="227"/>
    </location>
</feature>
<dbReference type="Pfam" id="PF08320">
    <property type="entry name" value="PIG-X"/>
    <property type="match status" value="1"/>
</dbReference>
<organism evidence="11 12">
    <name type="scientific">Microctonus aethiopoides</name>
    <dbReference type="NCBI Taxonomy" id="144406"/>
    <lineage>
        <taxon>Eukaryota</taxon>
        <taxon>Metazoa</taxon>
        <taxon>Ecdysozoa</taxon>
        <taxon>Arthropoda</taxon>
        <taxon>Hexapoda</taxon>
        <taxon>Insecta</taxon>
        <taxon>Pterygota</taxon>
        <taxon>Neoptera</taxon>
        <taxon>Endopterygota</taxon>
        <taxon>Hymenoptera</taxon>
        <taxon>Apocrita</taxon>
        <taxon>Ichneumonoidea</taxon>
        <taxon>Braconidae</taxon>
        <taxon>Euphorinae</taxon>
        <taxon>Microctonus</taxon>
    </lineage>
</organism>
<evidence type="ECO:0000256" key="8">
    <source>
        <dbReference type="ARBA" id="ARBA00023136"/>
    </source>
</evidence>
<evidence type="ECO:0000256" key="10">
    <source>
        <dbReference type="RuleBase" id="RU366056"/>
    </source>
</evidence>
<dbReference type="PANTHER" id="PTHR28650">
    <property type="entry name" value="PHOSPHATIDYLINOSITOL-GLYCAN BIOSYNTHESIS CLASS X PROTEIN"/>
    <property type="match status" value="1"/>
</dbReference>
<comment type="pathway">
    <text evidence="2 10">Glycolipid biosynthesis; glycosylphosphatidylinositol-anchor biosynthesis.</text>
</comment>
<comment type="subcellular location">
    <subcellularLocation>
        <location evidence="1 10">Endoplasmic reticulum membrane</location>
        <topology evidence="1 10">Single-pass membrane protein</topology>
    </subcellularLocation>
</comment>
<keyword evidence="8 10" id="KW-0472">Membrane</keyword>
<dbReference type="AlphaFoldDB" id="A0AA39CAG4"/>
<comment type="caution">
    <text evidence="11">The sequence shown here is derived from an EMBL/GenBank/DDBJ whole genome shotgun (WGS) entry which is preliminary data.</text>
</comment>
<keyword evidence="12" id="KW-1185">Reference proteome</keyword>
<dbReference type="InterPro" id="IPR040039">
    <property type="entry name" value="PIGX"/>
</dbReference>
<protein>
    <recommendedName>
        <fullName evidence="10">Phosphatidylinositol-glycan biosynthesis class X protein</fullName>
    </recommendedName>
</protein>
<evidence type="ECO:0000256" key="2">
    <source>
        <dbReference type="ARBA" id="ARBA00004687"/>
    </source>
</evidence>
<reference evidence="11" key="1">
    <citation type="journal article" date="2023" name="bioRxiv">
        <title>Scaffold-level genome assemblies of two parasitoid biocontrol wasps reveal the parthenogenesis mechanism and an associated novel virus.</title>
        <authorList>
            <person name="Inwood S."/>
            <person name="Skelly J."/>
            <person name="Guhlin J."/>
            <person name="Harrop T."/>
            <person name="Goldson S."/>
            <person name="Dearden P."/>
        </authorList>
    </citation>
    <scope>NUCLEOTIDE SEQUENCE</scope>
    <source>
        <strain evidence="11">Irish</strain>
        <tissue evidence="11">Whole body</tissue>
    </source>
</reference>
<keyword evidence="10" id="KW-0732">Signal</keyword>
<feature type="chain" id="PRO_5041481706" description="Phosphatidylinositol-glycan biosynthesis class X protein" evidence="10">
    <location>
        <begin position="28"/>
        <end position="230"/>
    </location>
</feature>
<dbReference type="GO" id="GO:0006506">
    <property type="term" value="P:GPI anchor biosynthetic process"/>
    <property type="evidence" value="ECO:0007669"/>
    <property type="project" value="UniProtKB-KW"/>
</dbReference>
<evidence type="ECO:0000313" key="11">
    <source>
        <dbReference type="EMBL" id="KAK0160823.1"/>
    </source>
</evidence>
<keyword evidence="7 10" id="KW-1133">Transmembrane helix</keyword>
<comment type="function">
    <text evidence="10">Stabilizing subunit of the glycosylphosphatidylinositol-mannosyltransferase I complex which catalyzes the transfer of the first mannose, via an alpha-1,4 bond from a dolichol-phosphate-mannose (Dol-P-Man) to the glucosaminyl acyl phosphatidylinositol (GlcN-(acyl)PI) intermediate to generate alpha-D-Man-(1-&gt;4)-alpha-D-GlcN-(1-&gt;6)-(1-radyl,2-acyl-sn-glycero-3-phospho)-2-acyl-inositol and participates in the sixth step of the glycosylphosphatidylinositol-anchor biosynthesis. Probably acts by stabilizing the mannosyltransferase PIGM.</text>
</comment>
<evidence type="ECO:0000256" key="3">
    <source>
        <dbReference type="ARBA" id="ARBA00010345"/>
    </source>
</evidence>
<keyword evidence="9" id="KW-0325">Glycoprotein</keyword>
<evidence type="ECO:0000256" key="1">
    <source>
        <dbReference type="ARBA" id="ARBA00004389"/>
    </source>
</evidence>
<evidence type="ECO:0000313" key="12">
    <source>
        <dbReference type="Proteomes" id="UP001168990"/>
    </source>
</evidence>
<dbReference type="EMBL" id="JAQQBS010001423">
    <property type="protein sequence ID" value="KAK0160823.1"/>
    <property type="molecule type" value="Genomic_DNA"/>
</dbReference>
<evidence type="ECO:0000256" key="5">
    <source>
        <dbReference type="ARBA" id="ARBA00022692"/>
    </source>
</evidence>
<dbReference type="GO" id="GO:0005789">
    <property type="term" value="C:endoplasmic reticulum membrane"/>
    <property type="evidence" value="ECO:0007669"/>
    <property type="project" value="UniProtKB-SubCell"/>
</dbReference>
<keyword evidence="5 10" id="KW-0812">Transmembrane</keyword>
<reference evidence="11" key="2">
    <citation type="submission" date="2023-03" db="EMBL/GenBank/DDBJ databases">
        <authorList>
            <person name="Inwood S.N."/>
            <person name="Skelly J.G."/>
            <person name="Guhlin J."/>
            <person name="Harrop T.W.R."/>
            <person name="Goldson S.G."/>
            <person name="Dearden P.K."/>
        </authorList>
    </citation>
    <scope>NUCLEOTIDE SEQUENCE</scope>
    <source>
        <strain evidence="11">Irish</strain>
        <tissue evidence="11">Whole body</tissue>
    </source>
</reference>
<dbReference type="SMART" id="SM00780">
    <property type="entry name" value="PIG-X"/>
    <property type="match status" value="1"/>
</dbReference>
<sequence>MDFHKNILHQIAVISIILLALISLSNGNLIEANLKITVERNGFHRSINYEIDIGKFAQNNCYVAINLHIPSSLYVNNDELADSERFGNITACSTGETDVELFAEEAKSQELTICNQFNNGINILNVMLHQRYQRARDHESYVNVTLPNPKLLLGCRERIKEYPVSKINICESCAKLIYKWREIPFHMRSQPYTWVIPVGKLSQRNYVTWITLSACALGTILVVKSLWHQN</sequence>
<gene>
    <name evidence="11" type="ORF">PV328_008190</name>
</gene>
<dbReference type="PANTHER" id="PTHR28650:SF1">
    <property type="entry name" value="PHOSPHATIDYLINOSITOL-GLYCAN BIOSYNTHESIS CLASS X PROTEIN"/>
    <property type="match status" value="1"/>
</dbReference>
<evidence type="ECO:0000256" key="6">
    <source>
        <dbReference type="ARBA" id="ARBA00022824"/>
    </source>
</evidence>
<evidence type="ECO:0000256" key="7">
    <source>
        <dbReference type="ARBA" id="ARBA00022989"/>
    </source>
</evidence>
<keyword evidence="4 10" id="KW-0337">GPI-anchor biosynthesis</keyword>
<evidence type="ECO:0000256" key="4">
    <source>
        <dbReference type="ARBA" id="ARBA00022502"/>
    </source>
</evidence>
<name>A0AA39CAG4_9HYME</name>